<proteinExistence type="predicted"/>
<evidence type="ECO:0000313" key="2">
    <source>
        <dbReference type="Proteomes" id="UP000821845"/>
    </source>
</evidence>
<gene>
    <name evidence="1" type="ORF">HPB50_014169</name>
</gene>
<name>A0ACB7SHB9_HYAAI</name>
<accession>A0ACB7SHB9</accession>
<sequence>METSCGRDDGIQSLIFMWYGGTTVLPADNAADLKVPLVKAAFFASGAWQDVKSETIQRCQSNNSRSRHRCCCSGWCHGSDELGAAGGGRGQCKPCPKRGLDYLDFALANQDLVATEELATDELTASVSEKGTAADSSSSDGEGDNNGAPQPGTAGAALAAVDTLRIYLCSEPGKCDLLDNVEHSVLKRALA</sequence>
<keyword evidence="2" id="KW-1185">Reference proteome</keyword>
<comment type="caution">
    <text evidence="1">The sequence shown here is derived from an EMBL/GenBank/DDBJ whole genome shotgun (WGS) entry which is preliminary data.</text>
</comment>
<protein>
    <submittedName>
        <fullName evidence="1">Uncharacterized protein</fullName>
    </submittedName>
</protein>
<organism evidence="1 2">
    <name type="scientific">Hyalomma asiaticum</name>
    <name type="common">Tick</name>
    <dbReference type="NCBI Taxonomy" id="266040"/>
    <lineage>
        <taxon>Eukaryota</taxon>
        <taxon>Metazoa</taxon>
        <taxon>Ecdysozoa</taxon>
        <taxon>Arthropoda</taxon>
        <taxon>Chelicerata</taxon>
        <taxon>Arachnida</taxon>
        <taxon>Acari</taxon>
        <taxon>Parasitiformes</taxon>
        <taxon>Ixodida</taxon>
        <taxon>Ixodoidea</taxon>
        <taxon>Ixodidae</taxon>
        <taxon>Hyalomminae</taxon>
        <taxon>Hyalomma</taxon>
    </lineage>
</organism>
<reference evidence="1" key="1">
    <citation type="submission" date="2020-05" db="EMBL/GenBank/DDBJ databases">
        <title>Large-scale comparative analyses of tick genomes elucidate their genetic diversity and vector capacities.</title>
        <authorList>
            <person name="Jia N."/>
            <person name="Wang J."/>
            <person name="Shi W."/>
            <person name="Du L."/>
            <person name="Sun Y."/>
            <person name="Zhan W."/>
            <person name="Jiang J."/>
            <person name="Wang Q."/>
            <person name="Zhang B."/>
            <person name="Ji P."/>
            <person name="Sakyi L.B."/>
            <person name="Cui X."/>
            <person name="Yuan T."/>
            <person name="Jiang B."/>
            <person name="Yang W."/>
            <person name="Lam T.T.-Y."/>
            <person name="Chang Q."/>
            <person name="Ding S."/>
            <person name="Wang X."/>
            <person name="Zhu J."/>
            <person name="Ruan X."/>
            <person name="Zhao L."/>
            <person name="Wei J."/>
            <person name="Que T."/>
            <person name="Du C."/>
            <person name="Cheng J."/>
            <person name="Dai P."/>
            <person name="Han X."/>
            <person name="Huang E."/>
            <person name="Gao Y."/>
            <person name="Liu J."/>
            <person name="Shao H."/>
            <person name="Ye R."/>
            <person name="Li L."/>
            <person name="Wei W."/>
            <person name="Wang X."/>
            <person name="Wang C."/>
            <person name="Yang T."/>
            <person name="Huo Q."/>
            <person name="Li W."/>
            <person name="Guo W."/>
            <person name="Chen H."/>
            <person name="Zhou L."/>
            <person name="Ni X."/>
            <person name="Tian J."/>
            <person name="Zhou Y."/>
            <person name="Sheng Y."/>
            <person name="Liu T."/>
            <person name="Pan Y."/>
            <person name="Xia L."/>
            <person name="Li J."/>
            <person name="Zhao F."/>
            <person name="Cao W."/>
        </authorList>
    </citation>
    <scope>NUCLEOTIDE SEQUENCE</scope>
    <source>
        <strain evidence="1">Hyas-2018</strain>
    </source>
</reference>
<dbReference type="Proteomes" id="UP000821845">
    <property type="component" value="Chromosome 4"/>
</dbReference>
<evidence type="ECO:0000313" key="1">
    <source>
        <dbReference type="EMBL" id="KAH6933314.1"/>
    </source>
</evidence>
<dbReference type="EMBL" id="CM023484">
    <property type="protein sequence ID" value="KAH6933314.1"/>
    <property type="molecule type" value="Genomic_DNA"/>
</dbReference>